<keyword evidence="5" id="KW-0677">Repeat</keyword>
<keyword evidence="6" id="KW-0539">Nucleus</keyword>
<dbReference type="Pfam" id="PF08145">
    <property type="entry name" value="BOP1NT"/>
    <property type="match status" value="1"/>
</dbReference>
<dbReference type="Gene3D" id="1.10.510.10">
    <property type="entry name" value="Transferase(Phosphotransferase) domain 1"/>
    <property type="match status" value="1"/>
</dbReference>
<keyword evidence="3" id="KW-0698">rRNA processing</keyword>
<organism evidence="8 9">
    <name type="scientific">Dioscorea zingiberensis</name>
    <dbReference type="NCBI Taxonomy" id="325984"/>
    <lineage>
        <taxon>Eukaryota</taxon>
        <taxon>Viridiplantae</taxon>
        <taxon>Streptophyta</taxon>
        <taxon>Embryophyta</taxon>
        <taxon>Tracheophyta</taxon>
        <taxon>Spermatophyta</taxon>
        <taxon>Magnoliopsida</taxon>
        <taxon>Liliopsida</taxon>
        <taxon>Dioscoreales</taxon>
        <taxon>Dioscoreaceae</taxon>
        <taxon>Dioscorea</taxon>
    </lineage>
</organism>
<proteinExistence type="predicted"/>
<comment type="caution">
    <text evidence="8">The sequence shown here is derived from an EMBL/GenBank/DDBJ whole genome shotgun (WGS) entry which is preliminary data.</text>
</comment>
<dbReference type="SUPFAM" id="SSF56112">
    <property type="entry name" value="Protein kinase-like (PK-like)"/>
    <property type="match status" value="1"/>
</dbReference>
<dbReference type="PROSITE" id="PS50011">
    <property type="entry name" value="PROTEIN_KINASE_DOM"/>
    <property type="match status" value="1"/>
</dbReference>
<name>A0A9D5BSD7_9LILI</name>
<dbReference type="AlphaFoldDB" id="A0A9D5BSD7"/>
<gene>
    <name evidence="8" type="ORF">J5N97_000296</name>
</gene>
<reference evidence="8 9" key="1">
    <citation type="journal article" date="2022" name="Hortic Res">
        <title>The genome of Dioscorea zingiberensis sheds light on the biosynthesis, origin and evolution of the medicinally important diosgenin saponins.</title>
        <authorList>
            <person name="Li Y."/>
            <person name="Tan C."/>
            <person name="Li Z."/>
            <person name="Guo J."/>
            <person name="Li S."/>
            <person name="Chen X."/>
            <person name="Wang C."/>
            <person name="Dai X."/>
            <person name="Yang H."/>
            <person name="Song W."/>
            <person name="Hou L."/>
            <person name="Xu J."/>
            <person name="Tong Z."/>
            <person name="Xu A."/>
            <person name="Yuan X."/>
            <person name="Wang W."/>
            <person name="Yang Q."/>
            <person name="Chen L."/>
            <person name="Sun Z."/>
            <person name="Wang K."/>
            <person name="Pan B."/>
            <person name="Chen J."/>
            <person name="Bao Y."/>
            <person name="Liu F."/>
            <person name="Qi X."/>
            <person name="Gang D.R."/>
            <person name="Wen J."/>
            <person name="Li J."/>
        </authorList>
    </citation>
    <scope>NUCLEOTIDE SEQUENCE [LARGE SCALE GENOMIC DNA]</scope>
    <source>
        <strain evidence="8">Dzin_1.0</strain>
    </source>
</reference>
<keyword evidence="9" id="KW-1185">Reference proteome</keyword>
<dbReference type="InterPro" id="IPR000719">
    <property type="entry name" value="Prot_kinase_dom"/>
</dbReference>
<dbReference type="Proteomes" id="UP001085076">
    <property type="component" value="Unassembled WGS sequence"/>
</dbReference>
<evidence type="ECO:0000256" key="4">
    <source>
        <dbReference type="ARBA" id="ARBA00022574"/>
    </source>
</evidence>
<comment type="subcellular location">
    <subcellularLocation>
        <location evidence="1">Nucleus</location>
        <location evidence="1">Nucleolus</location>
    </subcellularLocation>
</comment>
<dbReference type="GO" id="GO:0030687">
    <property type="term" value="C:preribosome, large subunit precursor"/>
    <property type="evidence" value="ECO:0007669"/>
    <property type="project" value="TreeGrafter"/>
</dbReference>
<evidence type="ECO:0000256" key="2">
    <source>
        <dbReference type="ARBA" id="ARBA00022517"/>
    </source>
</evidence>
<accession>A0A9D5BSD7</accession>
<dbReference type="InterPro" id="IPR011009">
    <property type="entry name" value="Kinase-like_dom_sf"/>
</dbReference>
<dbReference type="OrthoDB" id="5571054at2759"/>
<dbReference type="InterPro" id="IPR028598">
    <property type="entry name" value="BOP1/Erb1"/>
</dbReference>
<evidence type="ECO:0000256" key="1">
    <source>
        <dbReference type="ARBA" id="ARBA00004604"/>
    </source>
</evidence>
<keyword evidence="4" id="KW-0853">WD repeat</keyword>
<sequence>MRRFYTAEIVAAVSHPHKCGIVHSNLKLENVLMDADGHKWLCSFTCFCCNYCCGCLISLVATQNAIGDVPLQWYRDEKHIGYDLTGKKIKKKESGEKFQSFLARADDSKIGGVLHRAYGT</sequence>
<dbReference type="PANTHER" id="PTHR17605:SF0">
    <property type="entry name" value="RIBOSOME BIOGENESIS PROTEIN BOP1"/>
    <property type="match status" value="1"/>
</dbReference>
<protein>
    <recommendedName>
        <fullName evidence="7">Protein kinase domain-containing protein</fullName>
    </recommendedName>
</protein>
<dbReference type="GO" id="GO:0043021">
    <property type="term" value="F:ribonucleoprotein complex binding"/>
    <property type="evidence" value="ECO:0007669"/>
    <property type="project" value="TreeGrafter"/>
</dbReference>
<feature type="domain" description="Protein kinase" evidence="7">
    <location>
        <begin position="1"/>
        <end position="120"/>
    </location>
</feature>
<dbReference type="PANTHER" id="PTHR17605">
    <property type="entry name" value="RIBOSOME BIOGENESIS PROTEIN BOP1 BLOCK OF PROLIFERATION 1 PROTEIN"/>
    <property type="match status" value="1"/>
</dbReference>
<dbReference type="GO" id="GO:0005524">
    <property type="term" value="F:ATP binding"/>
    <property type="evidence" value="ECO:0007669"/>
    <property type="project" value="InterPro"/>
</dbReference>
<evidence type="ECO:0000313" key="9">
    <source>
        <dbReference type="Proteomes" id="UP001085076"/>
    </source>
</evidence>
<dbReference type="EMBL" id="JAGGNH010000129">
    <property type="protein sequence ID" value="KAJ0959939.1"/>
    <property type="molecule type" value="Genomic_DNA"/>
</dbReference>
<dbReference type="GO" id="GO:0000463">
    <property type="term" value="P:maturation of LSU-rRNA from tricistronic rRNA transcript (SSU-rRNA, 5.8S rRNA, LSU-rRNA)"/>
    <property type="evidence" value="ECO:0007669"/>
    <property type="project" value="TreeGrafter"/>
</dbReference>
<dbReference type="GO" id="GO:0070545">
    <property type="term" value="C:PeBoW complex"/>
    <property type="evidence" value="ECO:0007669"/>
    <property type="project" value="TreeGrafter"/>
</dbReference>
<dbReference type="GO" id="GO:0004672">
    <property type="term" value="F:protein kinase activity"/>
    <property type="evidence" value="ECO:0007669"/>
    <property type="project" value="InterPro"/>
</dbReference>
<evidence type="ECO:0000313" key="8">
    <source>
        <dbReference type="EMBL" id="KAJ0959939.1"/>
    </source>
</evidence>
<evidence type="ECO:0000256" key="3">
    <source>
        <dbReference type="ARBA" id="ARBA00022552"/>
    </source>
</evidence>
<evidence type="ECO:0000256" key="5">
    <source>
        <dbReference type="ARBA" id="ARBA00022737"/>
    </source>
</evidence>
<keyword evidence="2" id="KW-0690">Ribosome biogenesis</keyword>
<evidence type="ECO:0000256" key="6">
    <source>
        <dbReference type="ARBA" id="ARBA00023242"/>
    </source>
</evidence>
<dbReference type="InterPro" id="IPR012953">
    <property type="entry name" value="BOP1_N_dom"/>
</dbReference>
<evidence type="ECO:0000259" key="7">
    <source>
        <dbReference type="PROSITE" id="PS50011"/>
    </source>
</evidence>